<keyword evidence="1" id="KW-0472">Membrane</keyword>
<evidence type="ECO:0000256" key="1">
    <source>
        <dbReference type="SAM" id="Phobius"/>
    </source>
</evidence>
<feature type="transmembrane region" description="Helical" evidence="1">
    <location>
        <begin position="70"/>
        <end position="98"/>
    </location>
</feature>
<dbReference type="PANTHER" id="PTHR31302">
    <property type="entry name" value="TRANSMEMBRANE PROTEIN WITH METALLOPHOSPHOESTERASE DOMAIN-RELATED"/>
    <property type="match status" value="1"/>
</dbReference>
<dbReference type="AlphaFoldDB" id="F0T8Q7"/>
<dbReference type="InterPro" id="IPR029052">
    <property type="entry name" value="Metallo-depent_PP-like"/>
</dbReference>
<dbReference type="InterPro" id="IPR004843">
    <property type="entry name" value="Calcineurin-like_PHP"/>
</dbReference>
<evidence type="ECO:0000313" key="4">
    <source>
        <dbReference type="Proteomes" id="UP000007490"/>
    </source>
</evidence>
<dbReference type="eggNOG" id="arCOG01156">
    <property type="taxonomic scope" value="Archaea"/>
</dbReference>
<sequence length="386" mass="43713">MRTIIRFAGFMSFFFLGFLAVNYTIFYGTYTLFGVEPGLGFYTLLVIAAVSYPLAAMIERVVSNNYTRIFYTAASSWMGISFYVLTFMAVYWILSIFIKIPGEAAGTIIIVLSALLSGYSLINSSRIDIKHVKIPLKGLERQVKAVQLSDIHIGSIRNSEYLEEVVEKTNKLDPEVVFITGDMVDGSARLHTHTFNAINKLKAPVFFIMGNHETYEGLDEVLRVLNGVKMKILRDQKVEFNGIQIIGVEYSFERNHMKNVLSKVDLDPSKPSIVLYHTPTELEATADADVGLQLSGHTHAGQMLPFNYLVRLMFRYMNGIYKYKDTYLYVSPGTGTWGPPMRLGSRCEITALDLEASKPKTNPKESLMKYKKINQWHSKKLLETQK</sequence>
<keyword evidence="1" id="KW-1133">Transmembrane helix</keyword>
<dbReference type="KEGG" id="mel:Metbo_0347"/>
<dbReference type="PANTHER" id="PTHR31302:SF0">
    <property type="entry name" value="TRANSMEMBRANE PROTEIN WITH METALLOPHOSPHOESTERASE DOMAIN"/>
    <property type="match status" value="1"/>
</dbReference>
<evidence type="ECO:0000313" key="3">
    <source>
        <dbReference type="EMBL" id="ADZ08599.1"/>
    </source>
</evidence>
<proteinExistence type="predicted"/>
<dbReference type="CDD" id="cd07385">
    <property type="entry name" value="MPP_YkuE_C"/>
    <property type="match status" value="1"/>
</dbReference>
<reference evidence="4" key="1">
    <citation type="submission" date="2011-02" db="EMBL/GenBank/DDBJ databases">
        <title>Complete sequence of Methanobacterium sp. AL-21.</title>
        <authorList>
            <consortium name="US DOE Joint Genome Institute"/>
            <person name="Lucas S."/>
            <person name="Copeland A."/>
            <person name="Lapidus A."/>
            <person name="Cheng J.-F."/>
            <person name="Goodwin L."/>
            <person name="Pitluck S."/>
            <person name="Chertkov O."/>
            <person name="Detter J.C."/>
            <person name="Han C."/>
            <person name="Tapia R."/>
            <person name="Land M."/>
            <person name="Hauser L."/>
            <person name="Kyrpides N."/>
            <person name="Ivanova N."/>
            <person name="Mikhailova N."/>
            <person name="Pagani I."/>
            <person name="Cadillo-Quiroz H."/>
            <person name="Imachi H."/>
            <person name="Zinder S."/>
            <person name="Liu W."/>
            <person name="Woyke T."/>
        </authorList>
    </citation>
    <scope>NUCLEOTIDE SEQUENCE [LARGE SCALE GENOMIC DNA]</scope>
    <source>
        <strain evidence="4">AL-21</strain>
    </source>
</reference>
<feature type="domain" description="Calcineurin-like phosphoesterase" evidence="2">
    <location>
        <begin position="145"/>
        <end position="300"/>
    </location>
</feature>
<feature type="transmembrane region" description="Helical" evidence="1">
    <location>
        <begin position="104"/>
        <end position="122"/>
    </location>
</feature>
<dbReference type="OrthoDB" id="71112at2157"/>
<gene>
    <name evidence="3" type="ordered locus">Metbo_0347</name>
</gene>
<dbReference type="GeneID" id="10276784"/>
<dbReference type="GO" id="GO:0016787">
    <property type="term" value="F:hydrolase activity"/>
    <property type="evidence" value="ECO:0007669"/>
    <property type="project" value="InterPro"/>
</dbReference>
<keyword evidence="1" id="KW-0812">Transmembrane</keyword>
<evidence type="ECO:0000259" key="2">
    <source>
        <dbReference type="Pfam" id="PF00149"/>
    </source>
</evidence>
<protein>
    <submittedName>
        <fullName evidence="3">Metallophosphoesterase</fullName>
    </submittedName>
</protein>
<dbReference type="HOGENOM" id="CLU_025443_0_1_2"/>
<dbReference type="Pfam" id="PF00149">
    <property type="entry name" value="Metallophos"/>
    <property type="match status" value="1"/>
</dbReference>
<dbReference type="Gene3D" id="3.60.21.10">
    <property type="match status" value="1"/>
</dbReference>
<dbReference type="EMBL" id="CP002551">
    <property type="protein sequence ID" value="ADZ08599.1"/>
    <property type="molecule type" value="Genomic_DNA"/>
</dbReference>
<organism evidence="3 4">
    <name type="scientific">Methanobacterium lacus (strain AL-21)</name>
    <dbReference type="NCBI Taxonomy" id="877455"/>
    <lineage>
        <taxon>Archaea</taxon>
        <taxon>Methanobacteriati</taxon>
        <taxon>Methanobacteriota</taxon>
        <taxon>Methanomada group</taxon>
        <taxon>Methanobacteria</taxon>
        <taxon>Methanobacteriales</taxon>
        <taxon>Methanobacteriaceae</taxon>
        <taxon>Methanobacterium</taxon>
    </lineage>
</organism>
<keyword evidence="4" id="KW-1185">Reference proteome</keyword>
<feature type="transmembrane region" description="Helical" evidence="1">
    <location>
        <begin position="39"/>
        <end position="58"/>
    </location>
</feature>
<name>F0T8Q7_METLA</name>
<dbReference type="Proteomes" id="UP000007490">
    <property type="component" value="Chromosome"/>
</dbReference>
<reference evidence="3 4" key="2">
    <citation type="journal article" date="2014" name="Int. J. Syst. Evol. Microbiol.">
        <title>Methanobacterium paludis sp. nov. and a novel strain of Methanobacterium lacus isolated from northern peatlands.</title>
        <authorList>
            <person name="Cadillo-Quiroz H."/>
            <person name="Brauer S.L."/>
            <person name="Goodson N."/>
            <person name="Yavitt J.B."/>
            <person name="Zinder S.H."/>
        </authorList>
    </citation>
    <scope>NUCLEOTIDE SEQUENCE [LARGE SCALE GENOMIC DNA]</scope>
    <source>
        <strain evidence="3 4">AL-21</strain>
    </source>
</reference>
<dbReference type="SUPFAM" id="SSF56300">
    <property type="entry name" value="Metallo-dependent phosphatases"/>
    <property type="match status" value="1"/>
</dbReference>
<dbReference type="InterPro" id="IPR051158">
    <property type="entry name" value="Metallophosphoesterase_sf"/>
</dbReference>
<dbReference type="STRING" id="877455.Metbo_0347"/>
<dbReference type="RefSeq" id="WP_013643950.1">
    <property type="nucleotide sequence ID" value="NC_015216.1"/>
</dbReference>
<feature type="transmembrane region" description="Helical" evidence="1">
    <location>
        <begin position="7"/>
        <end position="27"/>
    </location>
</feature>
<accession>F0T8Q7</accession>